<organism evidence="1 2">
    <name type="scientific">Celeribacter halophilus</name>
    <dbReference type="NCBI Taxonomy" id="576117"/>
    <lineage>
        <taxon>Bacteria</taxon>
        <taxon>Pseudomonadati</taxon>
        <taxon>Pseudomonadota</taxon>
        <taxon>Alphaproteobacteria</taxon>
        <taxon>Rhodobacterales</taxon>
        <taxon>Roseobacteraceae</taxon>
        <taxon>Celeribacter</taxon>
    </lineage>
</organism>
<dbReference type="GeneID" id="98664678"/>
<dbReference type="Proteomes" id="UP000183299">
    <property type="component" value="Unassembled WGS sequence"/>
</dbReference>
<dbReference type="RefSeq" id="WP_066599229.1">
    <property type="nucleotide sequence ID" value="NZ_FORY01000005.1"/>
</dbReference>
<evidence type="ECO:0000313" key="1">
    <source>
        <dbReference type="EMBL" id="SFJ43894.1"/>
    </source>
</evidence>
<proteinExistence type="predicted"/>
<name>A0A1I3RB63_9RHOB</name>
<accession>A0A1I3RB63</accession>
<dbReference type="OrthoDB" id="7684392at2"/>
<dbReference type="STRING" id="576117.SAMN04488138_1059"/>
<dbReference type="EMBL" id="FORY01000005">
    <property type="protein sequence ID" value="SFJ43894.1"/>
    <property type="molecule type" value="Genomic_DNA"/>
</dbReference>
<evidence type="ECO:0000313" key="2">
    <source>
        <dbReference type="Proteomes" id="UP000183299"/>
    </source>
</evidence>
<protein>
    <submittedName>
        <fullName evidence="1">Uncharacterized protein</fullName>
    </submittedName>
</protein>
<keyword evidence="2" id="KW-1185">Reference proteome</keyword>
<sequence>MSSKPQNRVPFNIVVIGQDGRLMYEALLFAASLRAMAPDFKGRLFIAEPQPGEKWDNDPRMKHADVLAAFKRLDAEILPFESRHFGQSYPYGNKIEALLALPEGEPFVFFDSDTLITGPLSSVPFDFSRPCASLKVEGTWPQIELYGPGYTDIWKSLYDRFGLDFESTLDLGQPDEYWKRYLYFNAGFFFYECPRKFGERFLEYALEIRDNPPEAASLQVFDPWLDQVALPLVIHSFGGARRTIPEDTLDGAISCHYRTFPLLFARESDHVVKVLRDVSAPNWIKKALKTYEPIKRLVYQPKGEKIRAMFDRDHLPRREHMIRNRIKKAGMWMR</sequence>
<gene>
    <name evidence="1" type="ORF">SAMN04488138_1059</name>
</gene>
<reference evidence="1 2" key="1">
    <citation type="submission" date="2016-10" db="EMBL/GenBank/DDBJ databases">
        <authorList>
            <person name="de Groot N.N."/>
        </authorList>
    </citation>
    <scope>NUCLEOTIDE SEQUENCE [LARGE SCALE GENOMIC DNA]</scope>
    <source>
        <strain evidence="1 2">CGMCC 1.8891</strain>
    </source>
</reference>
<dbReference type="SUPFAM" id="SSF53448">
    <property type="entry name" value="Nucleotide-diphospho-sugar transferases"/>
    <property type="match status" value="1"/>
</dbReference>
<dbReference type="InterPro" id="IPR029044">
    <property type="entry name" value="Nucleotide-diphossugar_trans"/>
</dbReference>
<dbReference type="AlphaFoldDB" id="A0A1I3RB63"/>